<sequence length="125" mass="13915">MERETILIIDEAGFSRVCSAILEAEGYRAETILNESPETQAVCNEGVGLVITSYPYGSRFFDDLCRLSSPVIVLTDHISKELLSALEGFENSICMIKPLDYRKFTSLVKEMMTGTYARQGGYSIV</sequence>
<organism evidence="1 2">
    <name type="scientific">Geobacter benzoatilyticus</name>
    <dbReference type="NCBI Taxonomy" id="2815309"/>
    <lineage>
        <taxon>Bacteria</taxon>
        <taxon>Pseudomonadati</taxon>
        <taxon>Thermodesulfobacteriota</taxon>
        <taxon>Desulfuromonadia</taxon>
        <taxon>Geobacterales</taxon>
        <taxon>Geobacteraceae</taxon>
        <taxon>Geobacter</taxon>
    </lineage>
</organism>
<proteinExistence type="predicted"/>
<name>A0ABX7Q8H2_9BACT</name>
<dbReference type="EMBL" id="CP071382">
    <property type="protein sequence ID" value="QSV47421.1"/>
    <property type="molecule type" value="Genomic_DNA"/>
</dbReference>
<protein>
    <submittedName>
        <fullName evidence="1">DNA-binding response regulator</fullName>
    </submittedName>
</protein>
<dbReference type="InterPro" id="IPR011006">
    <property type="entry name" value="CheY-like_superfamily"/>
</dbReference>
<dbReference type="Proteomes" id="UP000663651">
    <property type="component" value="Chromosome"/>
</dbReference>
<reference evidence="1 2" key="1">
    <citation type="submission" date="2021-03" db="EMBL/GenBank/DDBJ databases">
        <title>Geobacter metallireducens gen. nov. sp. nov., a microorganism capable of coupling the complete oxidation of organic compounds to the reduction of iron and other metals.</title>
        <authorList>
            <person name="Li Y."/>
        </authorList>
    </citation>
    <scope>NUCLEOTIDE SEQUENCE [LARGE SCALE GENOMIC DNA]</scope>
    <source>
        <strain evidence="1 2">Jerry-YX</strain>
    </source>
</reference>
<evidence type="ECO:0000313" key="2">
    <source>
        <dbReference type="Proteomes" id="UP000663651"/>
    </source>
</evidence>
<evidence type="ECO:0000313" key="1">
    <source>
        <dbReference type="EMBL" id="QSV47421.1"/>
    </source>
</evidence>
<dbReference type="GO" id="GO:0003677">
    <property type="term" value="F:DNA binding"/>
    <property type="evidence" value="ECO:0007669"/>
    <property type="project" value="UniProtKB-KW"/>
</dbReference>
<gene>
    <name evidence="1" type="ORF">JZM60_12810</name>
</gene>
<dbReference type="SUPFAM" id="SSF52172">
    <property type="entry name" value="CheY-like"/>
    <property type="match status" value="1"/>
</dbReference>
<keyword evidence="1" id="KW-0238">DNA-binding</keyword>
<keyword evidence="2" id="KW-1185">Reference proteome</keyword>
<accession>A0ABX7Q8H2</accession>